<evidence type="ECO:0000313" key="1">
    <source>
        <dbReference type="EMBL" id="GGA30847.1"/>
    </source>
</evidence>
<reference evidence="2" key="1">
    <citation type="journal article" date="2019" name="Int. J. Syst. Evol. Microbiol.">
        <title>The Global Catalogue of Microorganisms (GCM) 10K type strain sequencing project: providing services to taxonomists for standard genome sequencing and annotation.</title>
        <authorList>
            <consortium name="The Broad Institute Genomics Platform"/>
            <consortium name="The Broad Institute Genome Sequencing Center for Infectious Disease"/>
            <person name="Wu L."/>
            <person name="Ma J."/>
        </authorList>
    </citation>
    <scope>NUCLEOTIDE SEQUENCE [LARGE SCALE GENOMIC DNA]</scope>
    <source>
        <strain evidence="2">CGMCC 1.12806</strain>
    </source>
</reference>
<proteinExistence type="predicted"/>
<organism evidence="1 2">
    <name type="scientific">Hafnia psychrotolerans</name>
    <dbReference type="NCBI Taxonomy" id="1477018"/>
    <lineage>
        <taxon>Bacteria</taxon>
        <taxon>Pseudomonadati</taxon>
        <taxon>Pseudomonadota</taxon>
        <taxon>Gammaproteobacteria</taxon>
        <taxon>Enterobacterales</taxon>
        <taxon>Hafniaceae</taxon>
        <taxon>Hafnia</taxon>
    </lineage>
</organism>
<keyword evidence="2" id="KW-1185">Reference proteome</keyword>
<gene>
    <name evidence="1" type="ORF">GCM10011328_01800</name>
</gene>
<comment type="caution">
    <text evidence="1">The sequence shown here is derived from an EMBL/GenBank/DDBJ whole genome shotgun (WGS) entry which is preliminary data.</text>
</comment>
<protein>
    <submittedName>
        <fullName evidence="1">Uncharacterized protein</fullName>
    </submittedName>
</protein>
<evidence type="ECO:0000313" key="2">
    <source>
        <dbReference type="Proteomes" id="UP000627464"/>
    </source>
</evidence>
<sequence>MDDLRLGVHSGCERSFSSIDYEVLKVNTKKTAQTQKVYAVEVRAVEIGSGDKIVV</sequence>
<accession>A0ABQ1FU55</accession>
<dbReference type="Proteomes" id="UP000627464">
    <property type="component" value="Unassembled WGS sequence"/>
</dbReference>
<name>A0ABQ1FU55_9GAMM</name>
<dbReference type="EMBL" id="BMFZ01000001">
    <property type="protein sequence ID" value="GGA30847.1"/>
    <property type="molecule type" value="Genomic_DNA"/>
</dbReference>